<proteinExistence type="predicted"/>
<keyword evidence="2" id="KW-1185">Reference proteome</keyword>
<evidence type="ECO:0000313" key="1">
    <source>
        <dbReference type="EMBL" id="KAF5741516.1"/>
    </source>
</evidence>
<accession>A0A7J7D630</accession>
<reference evidence="1 2" key="1">
    <citation type="journal article" date="2020" name="Nat. Commun.">
        <title>Genome of Tripterygium wilfordii and identification of cytochrome P450 involved in triptolide biosynthesis.</title>
        <authorList>
            <person name="Tu L."/>
            <person name="Su P."/>
            <person name="Zhang Z."/>
            <person name="Gao L."/>
            <person name="Wang J."/>
            <person name="Hu T."/>
            <person name="Zhou J."/>
            <person name="Zhang Y."/>
            <person name="Zhao Y."/>
            <person name="Liu Y."/>
            <person name="Song Y."/>
            <person name="Tong Y."/>
            <person name="Lu Y."/>
            <person name="Yang J."/>
            <person name="Xu C."/>
            <person name="Jia M."/>
            <person name="Peters R.J."/>
            <person name="Huang L."/>
            <person name="Gao W."/>
        </authorList>
    </citation>
    <scope>NUCLEOTIDE SEQUENCE [LARGE SCALE GENOMIC DNA]</scope>
    <source>
        <strain evidence="2">cv. XIE 37</strain>
        <tissue evidence="1">Leaf</tissue>
    </source>
</reference>
<dbReference type="InParanoid" id="A0A7J7D630"/>
<dbReference type="EMBL" id="JAAARO010000010">
    <property type="protein sequence ID" value="KAF5741516.1"/>
    <property type="molecule type" value="Genomic_DNA"/>
</dbReference>
<name>A0A7J7D630_TRIWF</name>
<dbReference type="Proteomes" id="UP000593562">
    <property type="component" value="Unassembled WGS sequence"/>
</dbReference>
<comment type="caution">
    <text evidence="1">The sequence shown here is derived from an EMBL/GenBank/DDBJ whole genome shotgun (WGS) entry which is preliminary data.</text>
</comment>
<evidence type="ECO:0000313" key="2">
    <source>
        <dbReference type="Proteomes" id="UP000593562"/>
    </source>
</evidence>
<organism evidence="1 2">
    <name type="scientific">Tripterygium wilfordii</name>
    <name type="common">Thunder God vine</name>
    <dbReference type="NCBI Taxonomy" id="458696"/>
    <lineage>
        <taxon>Eukaryota</taxon>
        <taxon>Viridiplantae</taxon>
        <taxon>Streptophyta</taxon>
        <taxon>Embryophyta</taxon>
        <taxon>Tracheophyta</taxon>
        <taxon>Spermatophyta</taxon>
        <taxon>Magnoliopsida</taxon>
        <taxon>eudicotyledons</taxon>
        <taxon>Gunneridae</taxon>
        <taxon>Pentapetalae</taxon>
        <taxon>rosids</taxon>
        <taxon>fabids</taxon>
        <taxon>Celastrales</taxon>
        <taxon>Celastraceae</taxon>
        <taxon>Tripterygium</taxon>
    </lineage>
</organism>
<gene>
    <name evidence="1" type="ORF">HS088_TW10G00516</name>
</gene>
<sequence>MGYYGLLVGAVVFRVAIPHPAPHGLFHPPICSLLLVDIEKGMQDGQEVFYDDGVEDEKSHVKNDENGLFTAIVSCEEGQSGNKRSGKGHQVPEFLLPMFVDGVQYEERTWKGKNVIIDLDATLEDQ</sequence>
<protein>
    <submittedName>
        <fullName evidence="1">Uncharacterized protein</fullName>
    </submittedName>
</protein>
<dbReference type="AlphaFoldDB" id="A0A7J7D630"/>